<organism evidence="5 6">
    <name type="scientific">Tannerella sp. oral taxon BU063 isolate Cell 2</name>
    <dbReference type="NCBI Taxonomy" id="1411148"/>
    <lineage>
        <taxon>Bacteria</taxon>
        <taxon>Pseudomonadati</taxon>
        <taxon>Bacteroidota</taxon>
        <taxon>Bacteroidia</taxon>
        <taxon>Bacteroidales</taxon>
        <taxon>Tannerellaceae</taxon>
        <taxon>Tannerella</taxon>
    </lineage>
</organism>
<evidence type="ECO:0000259" key="3">
    <source>
        <dbReference type="Pfam" id="PF02550"/>
    </source>
</evidence>
<keyword evidence="2 5" id="KW-0808">Transferase</keyword>
<dbReference type="AlphaFoldDB" id="W2C3G5"/>
<evidence type="ECO:0000256" key="1">
    <source>
        <dbReference type="ARBA" id="ARBA00009632"/>
    </source>
</evidence>
<dbReference type="GO" id="GO:0006083">
    <property type="term" value="P:acetate metabolic process"/>
    <property type="evidence" value="ECO:0007669"/>
    <property type="project" value="InterPro"/>
</dbReference>
<dbReference type="Gene3D" id="3.40.1080.20">
    <property type="entry name" value="Acetyl-CoA hydrolase/transferase C-terminal domain"/>
    <property type="match status" value="1"/>
</dbReference>
<evidence type="ECO:0000313" key="6">
    <source>
        <dbReference type="Proteomes" id="UP000018837"/>
    </source>
</evidence>
<comment type="caution">
    <text evidence="5">The sequence shown here is derived from an EMBL/GenBank/DDBJ whole genome shotgun (WGS) entry which is preliminary data.</text>
</comment>
<dbReference type="PANTHER" id="PTHR21432">
    <property type="entry name" value="ACETYL-COA HYDROLASE-RELATED"/>
    <property type="match status" value="1"/>
</dbReference>
<dbReference type="Pfam" id="PF13336">
    <property type="entry name" value="AcetylCoA_hyd_C"/>
    <property type="match status" value="1"/>
</dbReference>
<dbReference type="Gene3D" id="3.30.750.70">
    <property type="entry name" value="4-hydroxybutyrate coenzyme like domains"/>
    <property type="match status" value="1"/>
</dbReference>
<dbReference type="Pfam" id="PF02550">
    <property type="entry name" value="AcetylCoA_hydro"/>
    <property type="match status" value="1"/>
</dbReference>
<proteinExistence type="inferred from homology"/>
<evidence type="ECO:0000313" key="5">
    <source>
        <dbReference type="EMBL" id="ETK00996.1"/>
    </source>
</evidence>
<protein>
    <submittedName>
        <fullName evidence="5">4-hydroxybutyrate CoA transferase</fullName>
    </submittedName>
</protein>
<dbReference type="PATRIC" id="fig|1411148.3.peg.1953"/>
<name>W2C3G5_9BACT</name>
<reference evidence="5 6" key="1">
    <citation type="submission" date="2013-11" db="EMBL/GenBank/DDBJ databases">
        <title>Single cell genomics of uncultured Tannerella BU063 (oral taxon 286).</title>
        <authorList>
            <person name="Beall C.J."/>
            <person name="Campbell A.G."/>
            <person name="Griffen A.L."/>
            <person name="Podar M."/>
            <person name="Leys E.J."/>
        </authorList>
    </citation>
    <scope>NUCLEOTIDE SEQUENCE [LARGE SCALE GENOMIC DNA]</scope>
    <source>
        <strain evidence="5">Cell 2</strain>
    </source>
</reference>
<feature type="domain" description="Acetyl-CoA hydrolase/transferase C-terminal" evidence="4">
    <location>
        <begin position="272"/>
        <end position="424"/>
    </location>
</feature>
<comment type="similarity">
    <text evidence="1">Belongs to the acetyl-CoA hydrolase/transferase family.</text>
</comment>
<dbReference type="Proteomes" id="UP000018837">
    <property type="component" value="Unassembled WGS sequence"/>
</dbReference>
<feature type="domain" description="Acetyl-CoA hydrolase/transferase N-terminal" evidence="3">
    <location>
        <begin position="9"/>
        <end position="177"/>
    </location>
</feature>
<sequence length="430" mass="46966">MDRKEIFSTRTVTVEEAVQVIRNGDRVVFSQGAGIPQVVPEELLKRREEYADVEIFHMLRPGTVGYVSAGMERHFRHCAAFVCAGTREAVAANRADYMPCFFFEVPHFFRSGLLPVDVAVVQVSPPDAEGFCSFGPACDYVPAACEAARVVIAEMNDQMPRIGRTNTIHISELDYVVPCSRALPEAPPPAIGAVEEAIGQFCAQLVEDGSTLQLGIGAIPDAVLHSLTEKNDLGLHTELLADGVIDLIERGVINGRRKTLHRGEHVATFLLGTSRLYEFAAACPEVALYPVDHVNHPFVIMKNERMVSINSCLEVDLMGQVNSETIGLRQFSGAGGQVDYVRGASLSPGGKSIMAMPSTAVHGTVSRIVPFLSQGAAVTTSRNDVDYVVTEYGIAHLKAKTLRERARSLIAIAHPSFREGLMEEFVRRFR</sequence>
<dbReference type="Gene3D" id="3.40.1080.10">
    <property type="entry name" value="Glutaconate Coenzyme A-transferase"/>
    <property type="match status" value="1"/>
</dbReference>
<dbReference type="InterPro" id="IPR026888">
    <property type="entry name" value="AcetylCoA_hyd_C"/>
</dbReference>
<dbReference type="GO" id="GO:0008775">
    <property type="term" value="F:acetate CoA-transferase activity"/>
    <property type="evidence" value="ECO:0007669"/>
    <property type="project" value="InterPro"/>
</dbReference>
<dbReference type="InterPro" id="IPR037171">
    <property type="entry name" value="NagB/RpiA_transferase-like"/>
</dbReference>
<dbReference type="EMBL" id="AYUF01000492">
    <property type="protein sequence ID" value="ETK00996.1"/>
    <property type="molecule type" value="Genomic_DNA"/>
</dbReference>
<dbReference type="PANTHER" id="PTHR21432:SF20">
    <property type="entry name" value="ACETYL-COA HYDROLASE"/>
    <property type="match status" value="1"/>
</dbReference>
<dbReference type="InterPro" id="IPR046433">
    <property type="entry name" value="ActCoA_hydro"/>
</dbReference>
<gene>
    <name evidence="5" type="ORF">N425_11860</name>
</gene>
<dbReference type="InterPro" id="IPR038460">
    <property type="entry name" value="AcetylCoA_hyd_C_sf"/>
</dbReference>
<evidence type="ECO:0000256" key="2">
    <source>
        <dbReference type="ARBA" id="ARBA00022679"/>
    </source>
</evidence>
<dbReference type="InterPro" id="IPR003702">
    <property type="entry name" value="ActCoA_hydro_N"/>
</dbReference>
<accession>W2C3G5</accession>
<dbReference type="SUPFAM" id="SSF100950">
    <property type="entry name" value="NagB/RpiA/CoA transferase-like"/>
    <property type="match status" value="2"/>
</dbReference>
<evidence type="ECO:0000259" key="4">
    <source>
        <dbReference type="Pfam" id="PF13336"/>
    </source>
</evidence>